<evidence type="ECO:0000256" key="1">
    <source>
        <dbReference type="SAM" id="MobiDB-lite"/>
    </source>
</evidence>
<name>A0A6A6Q2C6_9PEZI</name>
<dbReference type="GeneID" id="54473736"/>
<dbReference type="EMBL" id="MU001632">
    <property type="protein sequence ID" value="KAF2486678.1"/>
    <property type="molecule type" value="Genomic_DNA"/>
</dbReference>
<dbReference type="AlphaFoldDB" id="A0A6A6Q2C6"/>
<proteinExistence type="predicted"/>
<feature type="compositionally biased region" description="Polar residues" evidence="1">
    <location>
        <begin position="49"/>
        <end position="64"/>
    </location>
</feature>
<protein>
    <submittedName>
        <fullName evidence="2">Uncharacterized protein</fullName>
    </submittedName>
</protein>
<accession>A0A6A6Q2C6</accession>
<reference evidence="2" key="1">
    <citation type="journal article" date="2020" name="Stud. Mycol.">
        <title>101 Dothideomycetes genomes: a test case for predicting lifestyles and emergence of pathogens.</title>
        <authorList>
            <person name="Haridas S."/>
            <person name="Albert R."/>
            <person name="Binder M."/>
            <person name="Bloem J."/>
            <person name="Labutti K."/>
            <person name="Salamov A."/>
            <person name="Andreopoulos B."/>
            <person name="Baker S."/>
            <person name="Barry K."/>
            <person name="Bills G."/>
            <person name="Bluhm B."/>
            <person name="Cannon C."/>
            <person name="Castanera R."/>
            <person name="Culley D."/>
            <person name="Daum C."/>
            <person name="Ezra D."/>
            <person name="Gonzalez J."/>
            <person name="Henrissat B."/>
            <person name="Kuo A."/>
            <person name="Liang C."/>
            <person name="Lipzen A."/>
            <person name="Lutzoni F."/>
            <person name="Magnuson J."/>
            <person name="Mondo S."/>
            <person name="Nolan M."/>
            <person name="Ohm R."/>
            <person name="Pangilinan J."/>
            <person name="Park H.-J."/>
            <person name="Ramirez L."/>
            <person name="Alfaro M."/>
            <person name="Sun H."/>
            <person name="Tritt A."/>
            <person name="Yoshinaga Y."/>
            <person name="Zwiers L.-H."/>
            <person name="Turgeon B."/>
            <person name="Goodwin S."/>
            <person name="Spatafora J."/>
            <person name="Crous P."/>
            <person name="Grigoriev I."/>
        </authorList>
    </citation>
    <scope>NUCLEOTIDE SEQUENCE</scope>
    <source>
        <strain evidence="2">CBS 113389</strain>
    </source>
</reference>
<organism evidence="2 3">
    <name type="scientific">Neohortaea acidophila</name>
    <dbReference type="NCBI Taxonomy" id="245834"/>
    <lineage>
        <taxon>Eukaryota</taxon>
        <taxon>Fungi</taxon>
        <taxon>Dikarya</taxon>
        <taxon>Ascomycota</taxon>
        <taxon>Pezizomycotina</taxon>
        <taxon>Dothideomycetes</taxon>
        <taxon>Dothideomycetidae</taxon>
        <taxon>Mycosphaerellales</taxon>
        <taxon>Teratosphaeriaceae</taxon>
        <taxon>Neohortaea</taxon>
    </lineage>
</organism>
<feature type="compositionally biased region" description="Low complexity" evidence="1">
    <location>
        <begin position="17"/>
        <end position="28"/>
    </location>
</feature>
<dbReference type="RefSeq" id="XP_033593247.1">
    <property type="nucleotide sequence ID" value="XM_033732734.1"/>
</dbReference>
<dbReference type="Proteomes" id="UP000799767">
    <property type="component" value="Unassembled WGS sequence"/>
</dbReference>
<gene>
    <name evidence="2" type="ORF">BDY17DRAFT_291926</name>
</gene>
<sequence length="216" mass="23885">MALKRKRSSATLSSPFSDTTTISSDASSPGGLPFFYTQSKPTEPLYQKPTWSFPTYDSDSSYSAPSRHLNSRTRKRHRDDRPDEESVFASTLSRLYEAQRSLPKHEPAPSAPSRMVVDEEPVQRSTLHSFWKIEGAAPVPPTTHMAIDSGGSAPINPEMRCEDCDGTLRRDDVMDLDDGIVELETSCVSCRRHVCDACAVLGNERVCLACVSRSGR</sequence>
<evidence type="ECO:0000313" key="2">
    <source>
        <dbReference type="EMBL" id="KAF2486678.1"/>
    </source>
</evidence>
<feature type="compositionally biased region" description="Basic residues" evidence="1">
    <location>
        <begin position="69"/>
        <end position="78"/>
    </location>
</feature>
<feature type="region of interest" description="Disordered" evidence="1">
    <location>
        <begin position="1"/>
        <end position="119"/>
    </location>
</feature>
<evidence type="ECO:0000313" key="3">
    <source>
        <dbReference type="Proteomes" id="UP000799767"/>
    </source>
</evidence>
<keyword evidence="3" id="KW-1185">Reference proteome</keyword>
<dbReference type="OrthoDB" id="5336357at2759"/>